<dbReference type="OrthoDB" id="776767at2759"/>
<feature type="compositionally biased region" description="Polar residues" evidence="4">
    <location>
        <begin position="238"/>
        <end position="256"/>
    </location>
</feature>
<feature type="compositionally biased region" description="Basic and acidic residues" evidence="4">
    <location>
        <begin position="348"/>
        <end position="366"/>
    </location>
</feature>
<feature type="compositionally biased region" description="Low complexity" evidence="4">
    <location>
        <begin position="73"/>
        <end position="88"/>
    </location>
</feature>
<evidence type="ECO:0000256" key="1">
    <source>
        <dbReference type="ARBA" id="ARBA00022860"/>
    </source>
</evidence>
<sequence length="566" mass="62540">MGRRGGWISVVKKAFSPSKDTDKEIKQPTKEGQPKTVVKEKKRWGFGRSPQSGGSQVQLQEASADQSVRSEKTTSISEKSVSEKSASVVEEEQNSHALAVATATAAAAEAAVAAAQAAAEVVRLTGSGPHSSSYSSRLSEEVQAALKIQAVFRGYLARRAFRALKGLMRLQALIQGDTVSNQATATLRCMQSLVRVQTQVRESRNHKAEQQQQLKKQQHQQREEQNLERKNEEKRFHPTNSQRGNVTPKASLSDASNPERWDGSVHSADEGYVKFQLREAIAKREWALAYAYSHQLSKSGLIPESVLHASESGDGHRDWNWLEKRMSGRSWDDSSITTDIPDVSSLRSNEDSHPDSKHAHGSRRDWLSSSTLNQGSPVGPKNTKSHSHYNSPQVHQYIRPEIGAKAQIHSMHTPRLQDFSFVDIKEGDFRKTRSPALLATSMKGSSKHNTLNSSVNDEEIRSVPSYMASTRSTQAKSRSQSTAKQRSITPERDNVQSVNAKKRLSYPVTKSSAGNSGPLKAIRQQAPQRSPVLKGLSGPFHLYHSYHEGSIGSIAPSNVQIRRAFK</sequence>
<feature type="compositionally biased region" description="Basic and acidic residues" evidence="4">
    <location>
        <begin position="19"/>
        <end position="39"/>
    </location>
</feature>
<name>A0A8T2QCC2_CERRI</name>
<evidence type="ECO:0000259" key="5">
    <source>
        <dbReference type="Pfam" id="PF13178"/>
    </source>
</evidence>
<proteinExistence type="inferred from homology"/>
<dbReference type="InterPro" id="IPR000048">
    <property type="entry name" value="IQ_motif_EF-hand-BS"/>
</dbReference>
<dbReference type="Pfam" id="PF13178">
    <property type="entry name" value="DUF4005"/>
    <property type="match status" value="1"/>
</dbReference>
<feature type="region of interest" description="Disordered" evidence="4">
    <location>
        <begin position="465"/>
        <end position="528"/>
    </location>
</feature>
<dbReference type="PANTHER" id="PTHR32295">
    <property type="entry name" value="IQ-DOMAIN 5-RELATED"/>
    <property type="match status" value="1"/>
</dbReference>
<dbReference type="GO" id="GO:0005516">
    <property type="term" value="F:calmodulin binding"/>
    <property type="evidence" value="ECO:0007669"/>
    <property type="project" value="UniProtKB-KW"/>
</dbReference>
<dbReference type="AlphaFoldDB" id="A0A8T2QCC2"/>
<keyword evidence="7" id="KW-1185">Reference proteome</keyword>
<comment type="similarity">
    <text evidence="2">Belongs to the IQD family.</text>
</comment>
<dbReference type="PANTHER" id="PTHR32295:SF6">
    <property type="entry name" value="PROTEIN IQ-DOMAIN 18"/>
    <property type="match status" value="1"/>
</dbReference>
<evidence type="ECO:0000256" key="4">
    <source>
        <dbReference type="SAM" id="MobiDB-lite"/>
    </source>
</evidence>
<feature type="domain" description="DUF4005" evidence="5">
    <location>
        <begin position="447"/>
        <end position="517"/>
    </location>
</feature>
<keyword evidence="1" id="KW-0112">Calmodulin-binding</keyword>
<dbReference type="EMBL" id="CM035441">
    <property type="protein sequence ID" value="KAH7281498.1"/>
    <property type="molecule type" value="Genomic_DNA"/>
</dbReference>
<dbReference type="SMART" id="SM00015">
    <property type="entry name" value="IQ"/>
    <property type="match status" value="1"/>
</dbReference>
<dbReference type="PROSITE" id="PS50096">
    <property type="entry name" value="IQ"/>
    <property type="match status" value="1"/>
</dbReference>
<feature type="region of interest" description="Disordered" evidence="4">
    <location>
        <begin position="200"/>
        <end position="265"/>
    </location>
</feature>
<reference evidence="6" key="1">
    <citation type="submission" date="2021-08" db="EMBL/GenBank/DDBJ databases">
        <title>WGS assembly of Ceratopteris richardii.</title>
        <authorList>
            <person name="Marchant D.B."/>
            <person name="Chen G."/>
            <person name="Jenkins J."/>
            <person name="Shu S."/>
            <person name="Leebens-Mack J."/>
            <person name="Grimwood J."/>
            <person name="Schmutz J."/>
            <person name="Soltis P."/>
            <person name="Soltis D."/>
            <person name="Chen Z.-H."/>
        </authorList>
    </citation>
    <scope>NUCLEOTIDE SEQUENCE</scope>
    <source>
        <strain evidence="6">Whitten #5841</strain>
        <tissue evidence="6">Leaf</tissue>
    </source>
</reference>
<evidence type="ECO:0000313" key="6">
    <source>
        <dbReference type="EMBL" id="KAH7281499.1"/>
    </source>
</evidence>
<feature type="region of interest" description="Disordered" evidence="4">
    <location>
        <begin position="1"/>
        <end position="88"/>
    </location>
</feature>
<dbReference type="EMBL" id="CM035441">
    <property type="protein sequence ID" value="KAH7281499.1"/>
    <property type="molecule type" value="Genomic_DNA"/>
</dbReference>
<dbReference type="CDD" id="cd23767">
    <property type="entry name" value="IQCD"/>
    <property type="match status" value="1"/>
</dbReference>
<dbReference type="Pfam" id="PF00612">
    <property type="entry name" value="IQ"/>
    <property type="match status" value="1"/>
</dbReference>
<organism evidence="6 7">
    <name type="scientific">Ceratopteris richardii</name>
    <name type="common">Triangle waterfern</name>
    <dbReference type="NCBI Taxonomy" id="49495"/>
    <lineage>
        <taxon>Eukaryota</taxon>
        <taxon>Viridiplantae</taxon>
        <taxon>Streptophyta</taxon>
        <taxon>Embryophyta</taxon>
        <taxon>Tracheophyta</taxon>
        <taxon>Polypodiopsida</taxon>
        <taxon>Polypodiidae</taxon>
        <taxon>Polypodiales</taxon>
        <taxon>Pteridineae</taxon>
        <taxon>Pteridaceae</taxon>
        <taxon>Parkerioideae</taxon>
        <taxon>Ceratopteris</taxon>
    </lineage>
</organism>
<protein>
    <recommendedName>
        <fullName evidence="5">DUF4005 domain-containing protein</fullName>
    </recommendedName>
</protein>
<comment type="subunit">
    <text evidence="3">Binds to multiple calmodulin (CaM) in the presence of Ca(2+) and CaM-like proteins.</text>
</comment>
<comment type="caution">
    <text evidence="6">The sequence shown here is derived from an EMBL/GenBank/DDBJ whole genome shotgun (WGS) entry which is preliminary data.</text>
</comment>
<feature type="compositionally biased region" description="Polar residues" evidence="4">
    <location>
        <begin position="49"/>
        <end position="67"/>
    </location>
</feature>
<dbReference type="InterPro" id="IPR025064">
    <property type="entry name" value="DUF4005"/>
</dbReference>
<evidence type="ECO:0000256" key="2">
    <source>
        <dbReference type="ARBA" id="ARBA00024341"/>
    </source>
</evidence>
<gene>
    <name evidence="6" type="ORF">KP509_36G050800</name>
</gene>
<feature type="compositionally biased region" description="Basic and acidic residues" evidence="4">
    <location>
        <begin position="220"/>
        <end position="236"/>
    </location>
</feature>
<dbReference type="Proteomes" id="UP000825935">
    <property type="component" value="Chromosome 36"/>
</dbReference>
<feature type="region of interest" description="Disordered" evidence="4">
    <location>
        <begin position="330"/>
        <end position="389"/>
    </location>
</feature>
<evidence type="ECO:0000313" key="7">
    <source>
        <dbReference type="Proteomes" id="UP000825935"/>
    </source>
</evidence>
<accession>A0A8T2QCC2</accession>
<feature type="compositionally biased region" description="Polar residues" evidence="4">
    <location>
        <begin position="367"/>
        <end position="376"/>
    </location>
</feature>
<dbReference type="EMBL" id="CM035441">
    <property type="protein sequence ID" value="KAH7281500.1"/>
    <property type="molecule type" value="Genomic_DNA"/>
</dbReference>
<feature type="compositionally biased region" description="Polar residues" evidence="4">
    <location>
        <begin position="467"/>
        <end position="488"/>
    </location>
</feature>
<evidence type="ECO:0000256" key="3">
    <source>
        <dbReference type="ARBA" id="ARBA00024378"/>
    </source>
</evidence>